<feature type="transmembrane region" description="Helical" evidence="7">
    <location>
        <begin position="33"/>
        <end position="52"/>
    </location>
</feature>
<feature type="transmembrane region" description="Helical" evidence="7">
    <location>
        <begin position="322"/>
        <end position="342"/>
    </location>
</feature>
<dbReference type="PANTHER" id="PTHR32309:SF13">
    <property type="entry name" value="FERRIC ENTEROBACTIN TRANSPORT PROTEIN FEPE"/>
    <property type="match status" value="1"/>
</dbReference>
<keyword evidence="2" id="KW-1003">Cell membrane</keyword>
<keyword evidence="11" id="KW-1185">Reference proteome</keyword>
<keyword evidence="6" id="KW-0175">Coiled coil</keyword>
<sequence>MQSPADRHPVSPANCDDEIDLLDLIEGLWKQKLLIMLVTLLFTVVGGCYAFFTTPTYLATSQLIPPSTKDIDELEKLKNIDSSGSNYTTETVFSSFLLTLQSNDARKAFFEQPEVKQYFLTKAGKDSILAWHLFNEAISINTGKDNKTASVSLATDSPQKAAEWTNEFVSLAAELSSNKLAADLKEEIQTHIDNLKQEIKNSRVSYQSQIDTELSKLNEALGIARALNLTEPLRTDSVIEGRSDMMVDEIRRLYRLGSKALEAEIAAIGERRKNEVFIPELSRLERNLNLLEKLAVDGQNIKPAIVDLQAQPNDKPIKPKKLFILALSVVLGGMAGIVTALLRMAIINRREKSAD</sequence>
<evidence type="ECO:0000256" key="7">
    <source>
        <dbReference type="SAM" id="Phobius"/>
    </source>
</evidence>
<evidence type="ECO:0000256" key="1">
    <source>
        <dbReference type="ARBA" id="ARBA00004651"/>
    </source>
</evidence>
<dbReference type="OrthoDB" id="8113255at2"/>
<gene>
    <name evidence="10" type="ORF">SAMN05444390_102471</name>
</gene>
<proteinExistence type="predicted"/>
<evidence type="ECO:0000256" key="6">
    <source>
        <dbReference type="SAM" id="Coils"/>
    </source>
</evidence>
<feature type="coiled-coil region" evidence="6">
    <location>
        <begin position="178"/>
        <end position="205"/>
    </location>
</feature>
<feature type="domain" description="Polysaccharide chain length determinant N-terminal" evidence="8">
    <location>
        <begin position="17"/>
        <end position="111"/>
    </location>
</feature>
<evidence type="ECO:0000256" key="2">
    <source>
        <dbReference type="ARBA" id="ARBA00022475"/>
    </source>
</evidence>
<dbReference type="EMBL" id="FNVQ01000002">
    <property type="protein sequence ID" value="SEG57056.1"/>
    <property type="molecule type" value="Genomic_DNA"/>
</dbReference>
<evidence type="ECO:0000256" key="3">
    <source>
        <dbReference type="ARBA" id="ARBA00022692"/>
    </source>
</evidence>
<dbReference type="RefSeq" id="WP_160115517.1">
    <property type="nucleotide sequence ID" value="NZ_FNVQ01000002.1"/>
</dbReference>
<organism evidence="10 11">
    <name type="scientific">Marinobacterium lutimaris</name>
    <dbReference type="NCBI Taxonomy" id="568106"/>
    <lineage>
        <taxon>Bacteria</taxon>
        <taxon>Pseudomonadati</taxon>
        <taxon>Pseudomonadota</taxon>
        <taxon>Gammaproteobacteria</taxon>
        <taxon>Oceanospirillales</taxon>
        <taxon>Oceanospirillaceae</taxon>
        <taxon>Marinobacterium</taxon>
    </lineage>
</organism>
<dbReference type="Proteomes" id="UP000236745">
    <property type="component" value="Unassembled WGS sequence"/>
</dbReference>
<dbReference type="InterPro" id="IPR003856">
    <property type="entry name" value="LPS_length_determ_N"/>
</dbReference>
<evidence type="ECO:0000256" key="4">
    <source>
        <dbReference type="ARBA" id="ARBA00022989"/>
    </source>
</evidence>
<comment type="subcellular location">
    <subcellularLocation>
        <location evidence="1">Cell membrane</location>
        <topology evidence="1">Multi-pass membrane protein</topology>
    </subcellularLocation>
</comment>
<keyword evidence="3 7" id="KW-0812">Transmembrane</keyword>
<dbReference type="InterPro" id="IPR032807">
    <property type="entry name" value="GNVR"/>
</dbReference>
<evidence type="ECO:0000313" key="11">
    <source>
        <dbReference type="Proteomes" id="UP000236745"/>
    </source>
</evidence>
<dbReference type="Gene3D" id="3.30.1890.10">
    <property type="entry name" value="FepE-like"/>
    <property type="match status" value="1"/>
</dbReference>
<feature type="domain" description="Tyrosine-protein kinase G-rich" evidence="9">
    <location>
        <begin position="301"/>
        <end position="344"/>
    </location>
</feature>
<dbReference type="PANTHER" id="PTHR32309">
    <property type="entry name" value="TYROSINE-PROTEIN KINASE"/>
    <property type="match status" value="1"/>
</dbReference>
<dbReference type="InterPro" id="IPR050445">
    <property type="entry name" value="Bact_polysacc_biosynth/exp"/>
</dbReference>
<dbReference type="AlphaFoldDB" id="A0A1H6BA64"/>
<dbReference type="Pfam" id="PF13807">
    <property type="entry name" value="GNVR"/>
    <property type="match status" value="1"/>
</dbReference>
<evidence type="ECO:0000313" key="10">
    <source>
        <dbReference type="EMBL" id="SEG57056.1"/>
    </source>
</evidence>
<dbReference type="Pfam" id="PF02706">
    <property type="entry name" value="Wzz"/>
    <property type="match status" value="1"/>
</dbReference>
<name>A0A1H6BA64_9GAMM</name>
<keyword evidence="5 7" id="KW-0472">Membrane</keyword>
<dbReference type="SUPFAM" id="SSF160355">
    <property type="entry name" value="Bacterial polysaccharide co-polymerase-like"/>
    <property type="match status" value="1"/>
</dbReference>
<accession>A0A1H6BA64</accession>
<evidence type="ECO:0000256" key="5">
    <source>
        <dbReference type="ARBA" id="ARBA00023136"/>
    </source>
</evidence>
<dbReference type="GO" id="GO:0004713">
    <property type="term" value="F:protein tyrosine kinase activity"/>
    <property type="evidence" value="ECO:0007669"/>
    <property type="project" value="TreeGrafter"/>
</dbReference>
<reference evidence="10 11" key="1">
    <citation type="submission" date="2016-10" db="EMBL/GenBank/DDBJ databases">
        <authorList>
            <person name="de Groot N.N."/>
        </authorList>
    </citation>
    <scope>NUCLEOTIDE SEQUENCE [LARGE SCALE GENOMIC DNA]</scope>
    <source>
        <strain evidence="10 11">DSM 22012</strain>
    </source>
</reference>
<dbReference type="GO" id="GO:0005886">
    <property type="term" value="C:plasma membrane"/>
    <property type="evidence" value="ECO:0007669"/>
    <property type="project" value="UniProtKB-SubCell"/>
</dbReference>
<evidence type="ECO:0000259" key="8">
    <source>
        <dbReference type="Pfam" id="PF02706"/>
    </source>
</evidence>
<keyword evidence="4 7" id="KW-1133">Transmembrane helix</keyword>
<protein>
    <submittedName>
        <fullName evidence="10">Chain length determinant protein (Polysaccharide antigen chain regulator)</fullName>
    </submittedName>
</protein>
<evidence type="ECO:0000259" key="9">
    <source>
        <dbReference type="Pfam" id="PF13807"/>
    </source>
</evidence>